<dbReference type="Proteomes" id="UP001589818">
    <property type="component" value="Unassembled WGS sequence"/>
</dbReference>
<name>A0ABV6JAH8_9BACL</name>
<reference evidence="9 10" key="1">
    <citation type="submission" date="2024-09" db="EMBL/GenBank/DDBJ databases">
        <authorList>
            <person name="Sun Q."/>
            <person name="Mori K."/>
        </authorList>
    </citation>
    <scope>NUCLEOTIDE SEQUENCE [LARGE SCALE GENOMIC DNA]</scope>
    <source>
        <strain evidence="9 10">CCM 4839</strain>
    </source>
</reference>
<feature type="transmembrane region" description="Helical" evidence="7">
    <location>
        <begin position="182"/>
        <end position="205"/>
    </location>
</feature>
<evidence type="ECO:0000256" key="3">
    <source>
        <dbReference type="ARBA" id="ARBA00022475"/>
    </source>
</evidence>
<dbReference type="SUPFAM" id="SSF161098">
    <property type="entry name" value="MetI-like"/>
    <property type="match status" value="1"/>
</dbReference>
<accession>A0ABV6JAH8</accession>
<proteinExistence type="inferred from homology"/>
<dbReference type="RefSeq" id="WP_204818712.1">
    <property type="nucleotide sequence ID" value="NZ_JANHOF010000005.1"/>
</dbReference>
<organism evidence="9 10">
    <name type="scientific">Paenibacillus mendelii</name>
    <dbReference type="NCBI Taxonomy" id="206163"/>
    <lineage>
        <taxon>Bacteria</taxon>
        <taxon>Bacillati</taxon>
        <taxon>Bacillota</taxon>
        <taxon>Bacilli</taxon>
        <taxon>Bacillales</taxon>
        <taxon>Paenibacillaceae</taxon>
        <taxon>Paenibacillus</taxon>
    </lineage>
</organism>
<dbReference type="Gene3D" id="1.10.3720.10">
    <property type="entry name" value="MetI-like"/>
    <property type="match status" value="1"/>
</dbReference>
<keyword evidence="3" id="KW-1003">Cell membrane</keyword>
<evidence type="ECO:0000256" key="2">
    <source>
        <dbReference type="ARBA" id="ARBA00022448"/>
    </source>
</evidence>
<keyword evidence="4 7" id="KW-0812">Transmembrane</keyword>
<feature type="transmembrane region" description="Helical" evidence="7">
    <location>
        <begin position="79"/>
        <end position="100"/>
    </location>
</feature>
<protein>
    <submittedName>
        <fullName evidence="9">Carbohydrate ABC transporter permease</fullName>
    </submittedName>
</protein>
<keyword evidence="5 7" id="KW-1133">Transmembrane helix</keyword>
<dbReference type="PANTHER" id="PTHR43744">
    <property type="entry name" value="ABC TRANSPORTER PERMEASE PROTEIN MG189-RELATED-RELATED"/>
    <property type="match status" value="1"/>
</dbReference>
<sequence>MTVKSNASDRWFDFLNYSFLTLFMLIVLYPLYVIIISSVSDPNSVNAGQVWLFPKGLTFEGYERIFQDERIWRGYRNSLMYTALGTTINVVLTLTGGYALSRNLVGKNWFMFLIVFTMFFGGGLIPSYLLIKELGMYNTIWSQVIPTAVGAWNIIITRTFFAQTIPNELHEAAEMDGCSDVVFFWKIVLPLSTPIIAVMVLFSAVGHWNSYFQALIYLREEALYPLQIVLREILIVNETQENALTIGQSDSEMLRIVDVMKYGIIIVACLPVLVLYPFLQRYFVKGVMIGSIKG</sequence>
<evidence type="ECO:0000256" key="4">
    <source>
        <dbReference type="ARBA" id="ARBA00022692"/>
    </source>
</evidence>
<dbReference type="InterPro" id="IPR000515">
    <property type="entry name" value="MetI-like"/>
</dbReference>
<keyword evidence="10" id="KW-1185">Reference proteome</keyword>
<comment type="subcellular location">
    <subcellularLocation>
        <location evidence="1 7">Cell membrane</location>
        <topology evidence="1 7">Multi-pass membrane protein</topology>
    </subcellularLocation>
</comment>
<feature type="transmembrane region" description="Helical" evidence="7">
    <location>
        <begin position="259"/>
        <end position="279"/>
    </location>
</feature>
<feature type="transmembrane region" description="Helical" evidence="7">
    <location>
        <begin position="14"/>
        <end position="35"/>
    </location>
</feature>
<dbReference type="CDD" id="cd06261">
    <property type="entry name" value="TM_PBP2"/>
    <property type="match status" value="1"/>
</dbReference>
<gene>
    <name evidence="9" type="ORF">ACFFJ8_15965</name>
</gene>
<feature type="transmembrane region" description="Helical" evidence="7">
    <location>
        <begin position="143"/>
        <end position="161"/>
    </location>
</feature>
<evidence type="ECO:0000256" key="5">
    <source>
        <dbReference type="ARBA" id="ARBA00022989"/>
    </source>
</evidence>
<evidence type="ECO:0000256" key="7">
    <source>
        <dbReference type="RuleBase" id="RU363032"/>
    </source>
</evidence>
<evidence type="ECO:0000313" key="10">
    <source>
        <dbReference type="Proteomes" id="UP001589818"/>
    </source>
</evidence>
<comment type="caution">
    <text evidence="9">The sequence shown here is derived from an EMBL/GenBank/DDBJ whole genome shotgun (WGS) entry which is preliminary data.</text>
</comment>
<dbReference type="PROSITE" id="PS50928">
    <property type="entry name" value="ABC_TM1"/>
    <property type="match status" value="1"/>
</dbReference>
<evidence type="ECO:0000259" key="8">
    <source>
        <dbReference type="PROSITE" id="PS50928"/>
    </source>
</evidence>
<evidence type="ECO:0000256" key="6">
    <source>
        <dbReference type="ARBA" id="ARBA00023136"/>
    </source>
</evidence>
<feature type="transmembrane region" description="Helical" evidence="7">
    <location>
        <begin position="109"/>
        <end position="131"/>
    </location>
</feature>
<dbReference type="Pfam" id="PF00528">
    <property type="entry name" value="BPD_transp_1"/>
    <property type="match status" value="1"/>
</dbReference>
<comment type="similarity">
    <text evidence="7">Belongs to the binding-protein-dependent transport system permease family.</text>
</comment>
<dbReference type="InterPro" id="IPR035906">
    <property type="entry name" value="MetI-like_sf"/>
</dbReference>
<evidence type="ECO:0000313" key="9">
    <source>
        <dbReference type="EMBL" id="MFC0392868.1"/>
    </source>
</evidence>
<keyword evidence="2 7" id="KW-0813">Transport</keyword>
<keyword evidence="6 7" id="KW-0472">Membrane</keyword>
<evidence type="ECO:0000256" key="1">
    <source>
        <dbReference type="ARBA" id="ARBA00004651"/>
    </source>
</evidence>
<dbReference type="EMBL" id="JBHLVF010000023">
    <property type="protein sequence ID" value="MFC0392868.1"/>
    <property type="molecule type" value="Genomic_DNA"/>
</dbReference>
<feature type="domain" description="ABC transmembrane type-1" evidence="8">
    <location>
        <begin position="75"/>
        <end position="283"/>
    </location>
</feature>
<dbReference type="PANTHER" id="PTHR43744:SF9">
    <property type="entry name" value="POLYGALACTURONAN_RHAMNOGALACTURONAN TRANSPORT SYSTEM PERMEASE PROTEIN YTCP"/>
    <property type="match status" value="1"/>
</dbReference>